<feature type="chain" id="PRO_5038956341" description="CARDB domain-containing protein" evidence="1">
    <location>
        <begin position="22"/>
        <end position="249"/>
    </location>
</feature>
<dbReference type="KEGG" id="sbae:DSM104329_01427"/>
<reference evidence="3" key="1">
    <citation type="journal article" date="2022" name="Int. J. Syst. Evol. Microbiol.">
        <title>Pseudomonas aegrilactucae sp. nov. and Pseudomonas morbosilactucae sp. nov., pathogens causing bacterial rot of lettuce in Japan.</title>
        <authorList>
            <person name="Sawada H."/>
            <person name="Fujikawa T."/>
            <person name="Satou M."/>
        </authorList>
    </citation>
    <scope>NUCLEOTIDE SEQUENCE</scope>
    <source>
        <strain evidence="3">0166_1</strain>
    </source>
</reference>
<dbReference type="GO" id="GO:0005975">
    <property type="term" value="P:carbohydrate metabolic process"/>
    <property type="evidence" value="ECO:0007669"/>
    <property type="project" value="UniProtKB-ARBA"/>
</dbReference>
<evidence type="ECO:0000313" key="4">
    <source>
        <dbReference type="Proteomes" id="UP001162834"/>
    </source>
</evidence>
<dbReference type="InterPro" id="IPR013783">
    <property type="entry name" value="Ig-like_fold"/>
</dbReference>
<dbReference type="RefSeq" id="WP_259314706.1">
    <property type="nucleotide sequence ID" value="NZ_CP087164.1"/>
</dbReference>
<feature type="signal peptide" evidence="1">
    <location>
        <begin position="1"/>
        <end position="21"/>
    </location>
</feature>
<evidence type="ECO:0000256" key="1">
    <source>
        <dbReference type="SAM" id="SignalP"/>
    </source>
</evidence>
<dbReference type="AlphaFoldDB" id="A0A9E6XV79"/>
<dbReference type="Pfam" id="PF07705">
    <property type="entry name" value="CARDB"/>
    <property type="match status" value="1"/>
</dbReference>
<accession>A0A9E6XV79</accession>
<dbReference type="Proteomes" id="UP001162834">
    <property type="component" value="Chromosome"/>
</dbReference>
<keyword evidence="4" id="KW-1185">Reference proteome</keyword>
<gene>
    <name evidence="3" type="ORF">DSM104329_01427</name>
</gene>
<dbReference type="InterPro" id="IPR011635">
    <property type="entry name" value="CARDB"/>
</dbReference>
<name>A0A9E6XV79_9ACTN</name>
<sequence>MRRLALIPLLLALAAPAAASAAPASAVSTGIDQCVVAGSGTAGSVQFRSRMTAVPRSQQMWVRFDLQARLSGDSGYQNVSTRDNGWIKSNAGVDEFIWHKLFQGLSAPGDYRARVRFRWLDADGKVVDSASRRTAVCSQPDMRPNLELTSLTAESTGDAGQLRYVLGLRNTGKGDSAAFDISFSVGGAPRPLVSVSGLPAGRSQTVAFVGDRCRPGEPVRLEADPSDRIAEVDEADNVLSTTCPAPVRR</sequence>
<evidence type="ECO:0000259" key="2">
    <source>
        <dbReference type="Pfam" id="PF07705"/>
    </source>
</evidence>
<organism evidence="3 4">
    <name type="scientific">Capillimicrobium parvum</name>
    <dbReference type="NCBI Taxonomy" id="2884022"/>
    <lineage>
        <taxon>Bacteria</taxon>
        <taxon>Bacillati</taxon>
        <taxon>Actinomycetota</taxon>
        <taxon>Thermoleophilia</taxon>
        <taxon>Solirubrobacterales</taxon>
        <taxon>Capillimicrobiaceae</taxon>
        <taxon>Capillimicrobium</taxon>
    </lineage>
</organism>
<dbReference type="Gene3D" id="2.60.40.10">
    <property type="entry name" value="Immunoglobulins"/>
    <property type="match status" value="1"/>
</dbReference>
<protein>
    <recommendedName>
        <fullName evidence="2">CARDB domain-containing protein</fullName>
    </recommendedName>
</protein>
<feature type="domain" description="CARDB" evidence="2">
    <location>
        <begin position="144"/>
        <end position="240"/>
    </location>
</feature>
<dbReference type="EMBL" id="CP087164">
    <property type="protein sequence ID" value="UGS35043.1"/>
    <property type="molecule type" value="Genomic_DNA"/>
</dbReference>
<keyword evidence="1" id="KW-0732">Signal</keyword>
<proteinExistence type="predicted"/>
<evidence type="ECO:0000313" key="3">
    <source>
        <dbReference type="EMBL" id="UGS35043.1"/>
    </source>
</evidence>